<dbReference type="NCBIfam" id="TIGR02447">
    <property type="entry name" value="yiiD_Cterm"/>
    <property type="match status" value="1"/>
</dbReference>
<dbReference type="InterPro" id="IPR012660">
    <property type="entry name" value="YiiD_C"/>
</dbReference>
<dbReference type="EMBL" id="AKGD01000001">
    <property type="protein sequence ID" value="EIT72171.1"/>
    <property type="molecule type" value="Genomic_DNA"/>
</dbReference>
<accession>I8I667</accession>
<evidence type="ECO:0000313" key="3">
    <source>
        <dbReference type="Proteomes" id="UP000003704"/>
    </source>
</evidence>
<protein>
    <recommendedName>
        <fullName evidence="1">Thioesterase putative domain-containing protein</fullName>
    </recommendedName>
</protein>
<name>I8I667_9GAMM</name>
<organism evidence="2 3">
    <name type="scientific">Hydrocarboniphaga effusa AP103</name>
    <dbReference type="NCBI Taxonomy" id="1172194"/>
    <lineage>
        <taxon>Bacteria</taxon>
        <taxon>Pseudomonadati</taxon>
        <taxon>Pseudomonadota</taxon>
        <taxon>Gammaproteobacteria</taxon>
        <taxon>Nevskiales</taxon>
        <taxon>Nevskiaceae</taxon>
        <taxon>Hydrocarboniphaga</taxon>
    </lineage>
</organism>
<comment type="caution">
    <text evidence="2">The sequence shown here is derived from an EMBL/GenBank/DDBJ whole genome shotgun (WGS) entry which is preliminary data.</text>
</comment>
<sequence length="164" mass="17734">MLRLAMTFDLPAPIAEQAASAEALTRFLRQSIPVLASVELRALVANPQRVVLSAPLAVNHNHHQTAFGGSLALVGIVSGWSLLHLALQAEGLSARLVVQKSEIDYRLPVAEDLVAETQRPDDAWPAFVERLRTRGKARIDLLTRIRAADADGVLLKGTYAAALE</sequence>
<dbReference type="STRING" id="1172194.WQQ_23080"/>
<gene>
    <name evidence="2" type="ORF">WQQ_23080</name>
</gene>
<dbReference type="Proteomes" id="UP000003704">
    <property type="component" value="Unassembled WGS sequence"/>
</dbReference>
<proteinExistence type="predicted"/>
<evidence type="ECO:0000313" key="2">
    <source>
        <dbReference type="EMBL" id="EIT72171.1"/>
    </source>
</evidence>
<evidence type="ECO:0000259" key="1">
    <source>
        <dbReference type="Pfam" id="PF09500"/>
    </source>
</evidence>
<dbReference type="AlphaFoldDB" id="I8I667"/>
<dbReference type="InterPro" id="IPR029069">
    <property type="entry name" value="HotDog_dom_sf"/>
</dbReference>
<dbReference type="SUPFAM" id="SSF54637">
    <property type="entry name" value="Thioesterase/thiol ester dehydrase-isomerase"/>
    <property type="match status" value="1"/>
</dbReference>
<dbReference type="Gene3D" id="3.10.129.10">
    <property type="entry name" value="Hotdog Thioesterase"/>
    <property type="match status" value="1"/>
</dbReference>
<feature type="domain" description="Thioesterase putative" evidence="1">
    <location>
        <begin position="22"/>
        <end position="161"/>
    </location>
</feature>
<dbReference type="Pfam" id="PF09500">
    <property type="entry name" value="YiiD_C"/>
    <property type="match status" value="1"/>
</dbReference>
<reference evidence="2 3" key="1">
    <citation type="journal article" date="2012" name="J. Bacteriol.">
        <title>Genome Sequence of n-Alkane-Degrading Hydrocarboniphaga effusa Strain AP103T (ATCC BAA-332T).</title>
        <authorList>
            <person name="Chang H.K."/>
            <person name="Zylstra G.J."/>
            <person name="Chae J.C."/>
        </authorList>
    </citation>
    <scope>NUCLEOTIDE SEQUENCE [LARGE SCALE GENOMIC DNA]</scope>
    <source>
        <strain evidence="2 3">AP103</strain>
    </source>
</reference>
<keyword evidence="3" id="KW-1185">Reference proteome</keyword>